<accession>A0A433SFL7</accession>
<dbReference type="RefSeq" id="WP_162615272.1">
    <property type="nucleotide sequence ID" value="NZ_PQSP01000002.1"/>
</dbReference>
<feature type="region of interest" description="Disordered" evidence="1">
    <location>
        <begin position="143"/>
        <end position="171"/>
    </location>
</feature>
<organism evidence="2 3">
    <name type="scientific">Saezia sanguinis</name>
    <dbReference type="NCBI Taxonomy" id="1965230"/>
    <lineage>
        <taxon>Bacteria</taxon>
        <taxon>Pseudomonadati</taxon>
        <taxon>Pseudomonadota</taxon>
        <taxon>Betaproteobacteria</taxon>
        <taxon>Burkholderiales</taxon>
        <taxon>Saeziaceae</taxon>
        <taxon>Saezia</taxon>
    </lineage>
</organism>
<dbReference type="EMBL" id="PQSP01000002">
    <property type="protein sequence ID" value="RUS67434.1"/>
    <property type="molecule type" value="Genomic_DNA"/>
</dbReference>
<dbReference type="Pfam" id="PF12101">
    <property type="entry name" value="DUF3577"/>
    <property type="match status" value="1"/>
</dbReference>
<sequence length="194" mass="21701">MNTNNVSPSNQSQPQFQQDQYYDFHSHGVGYFNRIREVKPRNASPFWAVDIAVCVGKKADKQTTIVDCRVSGKEAQTLIMRCKQACDEKRSIFASFTIGDIYPESFTYGPNHQKAGQTGLTMKGRLLRIKSIHIDKELVYRHPKSDNASNREVTDAATEHVPPQSDNTDHSVPADVVAANHYSNQSQANANIGF</sequence>
<evidence type="ECO:0000256" key="1">
    <source>
        <dbReference type="SAM" id="MobiDB-lite"/>
    </source>
</evidence>
<keyword evidence="3" id="KW-1185">Reference proteome</keyword>
<evidence type="ECO:0000313" key="3">
    <source>
        <dbReference type="Proteomes" id="UP000286947"/>
    </source>
</evidence>
<proteinExistence type="predicted"/>
<dbReference type="InterPro" id="IPR021960">
    <property type="entry name" value="DUF3577"/>
</dbReference>
<gene>
    <name evidence="2" type="ORF">CUZ56_01379</name>
</gene>
<evidence type="ECO:0000313" key="2">
    <source>
        <dbReference type="EMBL" id="RUS67434.1"/>
    </source>
</evidence>
<reference evidence="2 3" key="1">
    <citation type="submission" date="2018-01" db="EMBL/GenBank/DDBJ databases">
        <title>Saezia sanguinis gen. nov., sp. nov., in the order Burkholderiales isolated from human blood.</title>
        <authorList>
            <person name="Medina-Pascual M.J."/>
            <person name="Valdezate S."/>
            <person name="Monzon S."/>
            <person name="Cuesta I."/>
            <person name="Carrasco G."/>
            <person name="Villalon P."/>
            <person name="Saez-Nieto J.A."/>
        </authorList>
    </citation>
    <scope>NUCLEOTIDE SEQUENCE [LARGE SCALE GENOMIC DNA]</scope>
    <source>
        <strain evidence="2 3">CNM695-12</strain>
    </source>
</reference>
<dbReference type="AlphaFoldDB" id="A0A433SFL7"/>
<comment type="caution">
    <text evidence="2">The sequence shown here is derived from an EMBL/GenBank/DDBJ whole genome shotgun (WGS) entry which is preliminary data.</text>
</comment>
<evidence type="ECO:0008006" key="4">
    <source>
        <dbReference type="Google" id="ProtNLM"/>
    </source>
</evidence>
<protein>
    <recommendedName>
        <fullName evidence="4">DUF3577 domain-containing protein</fullName>
    </recommendedName>
</protein>
<name>A0A433SFL7_9BURK</name>
<dbReference type="Proteomes" id="UP000286947">
    <property type="component" value="Unassembled WGS sequence"/>
</dbReference>